<dbReference type="Proteomes" id="UP001530377">
    <property type="component" value="Unassembled WGS sequence"/>
</dbReference>
<keyword evidence="3" id="KW-0862">Zinc</keyword>
<keyword evidence="5" id="KW-0812">Transmembrane</keyword>
<dbReference type="SUPFAM" id="SSF57850">
    <property type="entry name" value="RING/U-box"/>
    <property type="match status" value="1"/>
</dbReference>
<dbReference type="InterPro" id="IPR013083">
    <property type="entry name" value="Znf_RING/FYVE/PHD"/>
</dbReference>
<sequence>MVNIADYQLPVLGPSRVMKKVLLVLFIICHAPSISGAYTWVCELSYPRVIVAPSKSTSPGGGGRLRHLLRGPAGKNDAILLPGGSIERHRARFSSEYVSSNTTSSNLFDPNNGVMTNNVPDPFNFEEANIGGNGDLGEPTVYVDVRLCGCASSVLQIVDEFYCPATASYCSPWISHEQHGVRCIEYKNWSVAWSRNSWYYILFLFAVLTGFLFCSRPGRDAIKYPISRCFPKMNTWIAETLLQAEIQSRNCIIAQYEHAIRMKRRTEGWISGYSIKTKRHACSDIATTSRPSKDEIPQDWCDSNCFDSMCTICLLEVGDGDRVADLSCGHIFHPDCLGEWILKKNSCPLCQNRDIAKEIRSFDTNDGANNQESRTEFTMLSRWRREACDIFVDFATGRSRRRLRTLTSR</sequence>
<evidence type="ECO:0000256" key="5">
    <source>
        <dbReference type="SAM" id="Phobius"/>
    </source>
</evidence>
<dbReference type="GO" id="GO:0008270">
    <property type="term" value="F:zinc ion binding"/>
    <property type="evidence" value="ECO:0007669"/>
    <property type="project" value="UniProtKB-KW"/>
</dbReference>
<dbReference type="SMART" id="SM00184">
    <property type="entry name" value="RING"/>
    <property type="match status" value="1"/>
</dbReference>
<proteinExistence type="predicted"/>
<dbReference type="Gene3D" id="3.30.40.10">
    <property type="entry name" value="Zinc/RING finger domain, C3HC4 (zinc finger)"/>
    <property type="match status" value="1"/>
</dbReference>
<evidence type="ECO:0000256" key="4">
    <source>
        <dbReference type="PROSITE-ProRule" id="PRU00175"/>
    </source>
</evidence>
<name>A0ABD3R9B2_9STRA</name>
<reference evidence="7 8" key="1">
    <citation type="submission" date="2024-10" db="EMBL/GenBank/DDBJ databases">
        <title>Updated reference genomes for cyclostephanoid diatoms.</title>
        <authorList>
            <person name="Roberts W.R."/>
            <person name="Alverson A.J."/>
        </authorList>
    </citation>
    <scope>NUCLEOTIDE SEQUENCE [LARGE SCALE GENOMIC DNA]</scope>
    <source>
        <strain evidence="7 8">AJA228-03</strain>
    </source>
</reference>
<evidence type="ECO:0000256" key="3">
    <source>
        <dbReference type="ARBA" id="ARBA00022833"/>
    </source>
</evidence>
<protein>
    <recommendedName>
        <fullName evidence="6">RING-type domain-containing protein</fullName>
    </recommendedName>
</protein>
<feature type="transmembrane region" description="Helical" evidence="5">
    <location>
        <begin position="197"/>
        <end position="214"/>
    </location>
</feature>
<keyword evidence="5" id="KW-1133">Transmembrane helix</keyword>
<feature type="transmembrane region" description="Helical" evidence="5">
    <location>
        <begin position="21"/>
        <end position="41"/>
    </location>
</feature>
<accession>A0ABD3R9B2</accession>
<dbReference type="EMBL" id="JALLPB020000399">
    <property type="protein sequence ID" value="KAL3809524.1"/>
    <property type="molecule type" value="Genomic_DNA"/>
</dbReference>
<dbReference type="PANTHER" id="PTHR45969:SF81">
    <property type="entry name" value="OS08G0157400 PROTEIN"/>
    <property type="match status" value="1"/>
</dbReference>
<evidence type="ECO:0000256" key="1">
    <source>
        <dbReference type="ARBA" id="ARBA00022723"/>
    </source>
</evidence>
<evidence type="ECO:0000259" key="6">
    <source>
        <dbReference type="PROSITE" id="PS50089"/>
    </source>
</evidence>
<evidence type="ECO:0000313" key="8">
    <source>
        <dbReference type="Proteomes" id="UP001530377"/>
    </source>
</evidence>
<gene>
    <name evidence="7" type="ORF">ACHAXA_001255</name>
</gene>
<dbReference type="PANTHER" id="PTHR45969">
    <property type="entry name" value="RING ZINC FINGER PROTEIN-RELATED"/>
    <property type="match status" value="1"/>
</dbReference>
<dbReference type="AlphaFoldDB" id="A0ABD3R9B2"/>
<keyword evidence="2 4" id="KW-0863">Zinc-finger</keyword>
<evidence type="ECO:0000256" key="2">
    <source>
        <dbReference type="ARBA" id="ARBA00022771"/>
    </source>
</evidence>
<dbReference type="PROSITE" id="PS50089">
    <property type="entry name" value="ZF_RING_2"/>
    <property type="match status" value="1"/>
</dbReference>
<organism evidence="7 8">
    <name type="scientific">Cyclostephanos tholiformis</name>
    <dbReference type="NCBI Taxonomy" id="382380"/>
    <lineage>
        <taxon>Eukaryota</taxon>
        <taxon>Sar</taxon>
        <taxon>Stramenopiles</taxon>
        <taxon>Ochrophyta</taxon>
        <taxon>Bacillariophyta</taxon>
        <taxon>Coscinodiscophyceae</taxon>
        <taxon>Thalassiosirophycidae</taxon>
        <taxon>Stephanodiscales</taxon>
        <taxon>Stephanodiscaceae</taxon>
        <taxon>Cyclostephanos</taxon>
    </lineage>
</organism>
<feature type="domain" description="RING-type" evidence="6">
    <location>
        <begin position="310"/>
        <end position="351"/>
    </location>
</feature>
<keyword evidence="5" id="KW-0472">Membrane</keyword>
<comment type="caution">
    <text evidence="7">The sequence shown here is derived from an EMBL/GenBank/DDBJ whole genome shotgun (WGS) entry which is preliminary data.</text>
</comment>
<evidence type="ECO:0000313" key="7">
    <source>
        <dbReference type="EMBL" id="KAL3809524.1"/>
    </source>
</evidence>
<dbReference type="InterPro" id="IPR001841">
    <property type="entry name" value="Znf_RING"/>
</dbReference>
<keyword evidence="8" id="KW-1185">Reference proteome</keyword>
<keyword evidence="1" id="KW-0479">Metal-binding</keyword>
<dbReference type="Pfam" id="PF13639">
    <property type="entry name" value="zf-RING_2"/>
    <property type="match status" value="1"/>
</dbReference>